<sequence>MDRSNTKQRLLDVAERLFADSGYHCTSLRKITAEAGVNLASVSYHFGSKEALVEAIFERRLQPLNEERLGRLEVVRVKAAAEGRKPTAEEALRAFIEPTLHFRDSAPGARYFLHLVGRALTEPDDAVRSIFFRMIGPVFALMFQLLCETRPDLDYNQVFWRLNFAIGAIARCTFLPEKLPVVPPGVELEPGAEKQITMLVDFLVAGMEAP</sequence>
<dbReference type="SUPFAM" id="SSF48498">
    <property type="entry name" value="Tetracyclin repressor-like, C-terminal domain"/>
    <property type="match status" value="1"/>
</dbReference>
<feature type="DNA-binding region" description="H-T-H motif" evidence="2">
    <location>
        <begin position="27"/>
        <end position="46"/>
    </location>
</feature>
<dbReference type="AlphaFoldDB" id="A0A1L3GP79"/>
<dbReference type="KEGG" id="pef:A7E78_07700"/>
<dbReference type="Gene3D" id="1.10.357.10">
    <property type="entry name" value="Tetracycline Repressor, domain 2"/>
    <property type="match status" value="1"/>
</dbReference>
<dbReference type="GO" id="GO:0003700">
    <property type="term" value="F:DNA-binding transcription factor activity"/>
    <property type="evidence" value="ECO:0007669"/>
    <property type="project" value="TreeGrafter"/>
</dbReference>
<dbReference type="PRINTS" id="PR00455">
    <property type="entry name" value="HTHTETR"/>
</dbReference>
<dbReference type="PANTHER" id="PTHR30055">
    <property type="entry name" value="HTH-TYPE TRANSCRIPTIONAL REGULATOR RUTR"/>
    <property type="match status" value="1"/>
</dbReference>
<name>A0A1L3GP79_9BACT</name>
<dbReference type="InterPro" id="IPR041586">
    <property type="entry name" value="PsrA_TetR_C"/>
</dbReference>
<dbReference type="PROSITE" id="PS01081">
    <property type="entry name" value="HTH_TETR_1"/>
    <property type="match status" value="1"/>
</dbReference>
<dbReference type="InterPro" id="IPR050109">
    <property type="entry name" value="HTH-type_TetR-like_transc_reg"/>
</dbReference>
<accession>A0A1L3GP79</accession>
<evidence type="ECO:0000256" key="2">
    <source>
        <dbReference type="PROSITE-ProRule" id="PRU00335"/>
    </source>
</evidence>
<gene>
    <name evidence="4" type="ORF">A7E78_07700</name>
</gene>
<evidence type="ECO:0000259" key="3">
    <source>
        <dbReference type="PROSITE" id="PS50977"/>
    </source>
</evidence>
<evidence type="ECO:0000313" key="5">
    <source>
        <dbReference type="Proteomes" id="UP000182517"/>
    </source>
</evidence>
<dbReference type="EMBL" id="CP015519">
    <property type="protein sequence ID" value="APG27731.1"/>
    <property type="molecule type" value="Genomic_DNA"/>
</dbReference>
<dbReference type="Pfam" id="PF17939">
    <property type="entry name" value="TetR_C_30"/>
    <property type="match status" value="1"/>
</dbReference>
<organism evidence="4 5">
    <name type="scientific">Syntrophotalea acetylenivorans</name>
    <dbReference type="NCBI Taxonomy" id="1842532"/>
    <lineage>
        <taxon>Bacteria</taxon>
        <taxon>Pseudomonadati</taxon>
        <taxon>Thermodesulfobacteriota</taxon>
        <taxon>Desulfuromonadia</taxon>
        <taxon>Desulfuromonadales</taxon>
        <taxon>Syntrophotaleaceae</taxon>
        <taxon>Syntrophotalea</taxon>
    </lineage>
</organism>
<proteinExistence type="predicted"/>
<evidence type="ECO:0000313" key="4">
    <source>
        <dbReference type="EMBL" id="APG27731.1"/>
    </source>
</evidence>
<evidence type="ECO:0000256" key="1">
    <source>
        <dbReference type="ARBA" id="ARBA00023125"/>
    </source>
</evidence>
<protein>
    <recommendedName>
        <fullName evidence="3">HTH tetR-type domain-containing protein</fullName>
    </recommendedName>
</protein>
<dbReference type="InterPro" id="IPR023772">
    <property type="entry name" value="DNA-bd_HTH_TetR-type_CS"/>
</dbReference>
<feature type="domain" description="HTH tetR-type" evidence="3">
    <location>
        <begin position="4"/>
        <end position="64"/>
    </location>
</feature>
<dbReference type="OrthoDB" id="9790413at2"/>
<dbReference type="InterPro" id="IPR009057">
    <property type="entry name" value="Homeodomain-like_sf"/>
</dbReference>
<dbReference type="InterPro" id="IPR001647">
    <property type="entry name" value="HTH_TetR"/>
</dbReference>
<dbReference type="InterPro" id="IPR036271">
    <property type="entry name" value="Tet_transcr_reg_TetR-rel_C_sf"/>
</dbReference>
<dbReference type="PROSITE" id="PS50977">
    <property type="entry name" value="HTH_TETR_2"/>
    <property type="match status" value="1"/>
</dbReference>
<dbReference type="GO" id="GO:0000976">
    <property type="term" value="F:transcription cis-regulatory region binding"/>
    <property type="evidence" value="ECO:0007669"/>
    <property type="project" value="TreeGrafter"/>
</dbReference>
<reference evidence="4 5" key="1">
    <citation type="journal article" date="2017" name="Genome Announc.">
        <title>Complete Genome Sequences of Two Acetylene-Fermenting Pelobacter acetylenicus Strains.</title>
        <authorList>
            <person name="Sutton J.M."/>
            <person name="Baesman S.M."/>
            <person name="Fierst J.L."/>
            <person name="Poret-Peterson A.T."/>
            <person name="Oremland R.S."/>
            <person name="Dunlap D.S."/>
            <person name="Akob D.M."/>
        </authorList>
    </citation>
    <scope>NUCLEOTIDE SEQUENCE [LARGE SCALE GENOMIC DNA]</scope>
    <source>
        <strain evidence="4 5">SFB93</strain>
    </source>
</reference>
<dbReference type="SUPFAM" id="SSF46689">
    <property type="entry name" value="Homeodomain-like"/>
    <property type="match status" value="1"/>
</dbReference>
<dbReference type="PANTHER" id="PTHR30055:SF235">
    <property type="entry name" value="TRANSCRIPTIONAL REGULATORY PROTEIN"/>
    <property type="match status" value="1"/>
</dbReference>
<dbReference type="Proteomes" id="UP000182517">
    <property type="component" value="Chromosome"/>
</dbReference>
<keyword evidence="1 2" id="KW-0238">DNA-binding</keyword>
<dbReference type="STRING" id="1842532.A7E78_07700"/>
<dbReference type="Pfam" id="PF00440">
    <property type="entry name" value="TetR_N"/>
    <property type="match status" value="1"/>
</dbReference>
<dbReference type="RefSeq" id="WP_072283698.1">
    <property type="nucleotide sequence ID" value="NZ_CP015519.1"/>
</dbReference>
<keyword evidence="5" id="KW-1185">Reference proteome</keyword>